<reference evidence="10" key="1">
    <citation type="journal article" date="2013" name="J. Plant Res.">
        <title>Effect of fungi and light on seed germination of three Opuntia species from semiarid lands of central Mexico.</title>
        <authorList>
            <person name="Delgado-Sanchez P."/>
            <person name="Jimenez-Bremont J.F."/>
            <person name="Guerrero-Gonzalez Mde L."/>
            <person name="Flores J."/>
        </authorList>
    </citation>
    <scope>NUCLEOTIDE SEQUENCE</scope>
    <source>
        <tissue evidence="10">Cladode</tissue>
    </source>
</reference>
<organism evidence="10">
    <name type="scientific">Opuntia streptacantha</name>
    <name type="common">Prickly pear cactus</name>
    <name type="synonym">Opuntia cardona</name>
    <dbReference type="NCBI Taxonomy" id="393608"/>
    <lineage>
        <taxon>Eukaryota</taxon>
        <taxon>Viridiplantae</taxon>
        <taxon>Streptophyta</taxon>
        <taxon>Embryophyta</taxon>
        <taxon>Tracheophyta</taxon>
        <taxon>Spermatophyta</taxon>
        <taxon>Magnoliopsida</taxon>
        <taxon>eudicotyledons</taxon>
        <taxon>Gunneridae</taxon>
        <taxon>Pentapetalae</taxon>
        <taxon>Caryophyllales</taxon>
        <taxon>Cactineae</taxon>
        <taxon>Cactaceae</taxon>
        <taxon>Opuntioideae</taxon>
        <taxon>Opuntia</taxon>
    </lineage>
</organism>
<dbReference type="InterPro" id="IPR026057">
    <property type="entry name" value="TBL_C"/>
</dbReference>
<evidence type="ECO:0000256" key="1">
    <source>
        <dbReference type="ARBA" id="ARBA00004167"/>
    </source>
</evidence>
<name>A0A7C8YK60_OPUST</name>
<evidence type="ECO:0000259" key="9">
    <source>
        <dbReference type="Pfam" id="PF14416"/>
    </source>
</evidence>
<accession>A0A7C8YK60</accession>
<dbReference type="AlphaFoldDB" id="A0A7C8YK60"/>
<dbReference type="EMBL" id="GISG01030302">
    <property type="protein sequence ID" value="MBA4620376.1"/>
    <property type="molecule type" value="Transcribed_RNA"/>
</dbReference>
<protein>
    <submittedName>
        <fullName evidence="10">Uncharacterized protein</fullName>
    </submittedName>
</protein>
<dbReference type="GO" id="GO:0016413">
    <property type="term" value="F:O-acetyltransferase activity"/>
    <property type="evidence" value="ECO:0007669"/>
    <property type="project" value="InterPro"/>
</dbReference>
<keyword evidence="3" id="KW-0812">Transmembrane</keyword>
<dbReference type="GO" id="GO:0016020">
    <property type="term" value="C:membrane"/>
    <property type="evidence" value="ECO:0007669"/>
    <property type="project" value="UniProtKB-SubCell"/>
</dbReference>
<evidence type="ECO:0000256" key="5">
    <source>
        <dbReference type="ARBA" id="ARBA00022989"/>
    </source>
</evidence>
<dbReference type="PANTHER" id="PTHR32285:SF372">
    <property type="entry name" value="PROTEIN TRICHOME BIREFRINGENCE-LIKE 43"/>
    <property type="match status" value="1"/>
</dbReference>
<dbReference type="Pfam" id="PF13839">
    <property type="entry name" value="PC-Esterase"/>
    <property type="match status" value="1"/>
</dbReference>
<dbReference type="PANTHER" id="PTHR32285">
    <property type="entry name" value="PROTEIN TRICHOME BIREFRINGENCE-LIKE 9-RELATED"/>
    <property type="match status" value="1"/>
</dbReference>
<comment type="subcellular location">
    <subcellularLocation>
        <location evidence="1">Membrane</location>
        <topology evidence="1">Single-pass membrane protein</topology>
    </subcellularLocation>
</comment>
<keyword evidence="4" id="KW-0735">Signal-anchor</keyword>
<dbReference type="InterPro" id="IPR025846">
    <property type="entry name" value="TBL_N"/>
</dbReference>
<reference evidence="10" key="2">
    <citation type="submission" date="2020-07" db="EMBL/GenBank/DDBJ databases">
        <authorList>
            <person name="Vera ALvarez R."/>
            <person name="Arias-Moreno D.M."/>
            <person name="Jimenez-Jacinto V."/>
            <person name="Jimenez-Bremont J.F."/>
            <person name="Swaminathan K."/>
            <person name="Moose S.P."/>
            <person name="Guerrero-Gonzalez M.L."/>
            <person name="Marino-Ramirez L."/>
            <person name="Landsman D."/>
            <person name="Rodriguez-Kessler M."/>
            <person name="Delgado-Sanchez P."/>
        </authorList>
    </citation>
    <scope>NUCLEOTIDE SEQUENCE</scope>
    <source>
        <tissue evidence="10">Cladode</tissue>
    </source>
</reference>
<feature type="domain" description="Trichome birefringence-like C-terminal" evidence="8">
    <location>
        <begin position="88"/>
        <end position="353"/>
    </location>
</feature>
<feature type="chain" id="PRO_5028294178" evidence="7">
    <location>
        <begin position="33"/>
        <end position="355"/>
    </location>
</feature>
<evidence type="ECO:0000256" key="7">
    <source>
        <dbReference type="SAM" id="SignalP"/>
    </source>
</evidence>
<sequence length="355" mass="40357">MGSSHGGLFINGKAPIVVGLVILVSLIQQTNGAENCNIFEGSWIYDPSYPLYDSSVCPFLREQFDCQKNGRPDKDYLKYRWQPSGCNLSRFDGQEFLRRSVGKKILFVGDSLSLNQWQSFTCMLHATVPQAKYNFAVKKPFFAFEFPEYQFTINMQWNQFLVDIDVEKIGRVLKLHSIKSGDTWEDFDLLVFDSWHWWFYKPPQQPWDYIQVGNQTVEDMDRIEAFKIGFATWAKWVDSKIDPSKTKVFYQGISASHYHGRDFGKPTAANCLGQTEPVTGSKSPTLTNPGVDIVKSLLGQMKNPASFLDISLLSQLRPDAHPQHFADAGHTSNDCTHWCIAGVPDSWNLLLLSSL</sequence>
<dbReference type="InterPro" id="IPR029962">
    <property type="entry name" value="TBL"/>
</dbReference>
<feature type="domain" description="Trichome birefringence-like N-terminal" evidence="9">
    <location>
        <begin position="34"/>
        <end position="87"/>
    </location>
</feature>
<evidence type="ECO:0000313" key="10">
    <source>
        <dbReference type="EMBL" id="MBA4620376.1"/>
    </source>
</evidence>
<proteinExistence type="inferred from homology"/>
<evidence type="ECO:0000259" key="8">
    <source>
        <dbReference type="Pfam" id="PF13839"/>
    </source>
</evidence>
<evidence type="ECO:0000256" key="6">
    <source>
        <dbReference type="ARBA" id="ARBA00023136"/>
    </source>
</evidence>
<evidence type="ECO:0000256" key="2">
    <source>
        <dbReference type="ARBA" id="ARBA00007727"/>
    </source>
</evidence>
<dbReference type="Pfam" id="PF14416">
    <property type="entry name" value="PMR5N"/>
    <property type="match status" value="1"/>
</dbReference>
<keyword evidence="6" id="KW-0472">Membrane</keyword>
<dbReference type="GO" id="GO:0005794">
    <property type="term" value="C:Golgi apparatus"/>
    <property type="evidence" value="ECO:0007669"/>
    <property type="project" value="TreeGrafter"/>
</dbReference>
<evidence type="ECO:0000256" key="4">
    <source>
        <dbReference type="ARBA" id="ARBA00022968"/>
    </source>
</evidence>
<keyword evidence="7" id="KW-0732">Signal</keyword>
<keyword evidence="5" id="KW-1133">Transmembrane helix</keyword>
<comment type="similarity">
    <text evidence="2">Belongs to the PC-esterase family. TBL subfamily.</text>
</comment>
<feature type="signal peptide" evidence="7">
    <location>
        <begin position="1"/>
        <end position="32"/>
    </location>
</feature>
<evidence type="ECO:0000256" key="3">
    <source>
        <dbReference type="ARBA" id="ARBA00022692"/>
    </source>
</evidence>